<dbReference type="InterPro" id="IPR000515">
    <property type="entry name" value="MetI-like"/>
</dbReference>
<evidence type="ECO:0000256" key="1">
    <source>
        <dbReference type="ARBA" id="ARBA00004651"/>
    </source>
</evidence>
<dbReference type="InterPro" id="IPR045621">
    <property type="entry name" value="BPD_transp_1_N"/>
</dbReference>
<gene>
    <name evidence="9" type="ORF">GCM10009776_28950</name>
</gene>
<feature type="transmembrane region" description="Helical" evidence="7">
    <location>
        <begin position="134"/>
        <end position="155"/>
    </location>
</feature>
<comment type="caution">
    <text evidence="9">The sequence shown here is derived from an EMBL/GenBank/DDBJ whole genome shotgun (WGS) entry which is preliminary data.</text>
</comment>
<feature type="transmembrane region" description="Helical" evidence="7">
    <location>
        <begin position="233"/>
        <end position="256"/>
    </location>
</feature>
<feature type="transmembrane region" description="Helical" evidence="7">
    <location>
        <begin position="101"/>
        <end position="122"/>
    </location>
</feature>
<keyword evidence="2 7" id="KW-0813">Transport</keyword>
<dbReference type="EMBL" id="BAAAOG010000006">
    <property type="protein sequence ID" value="GAA1964341.1"/>
    <property type="molecule type" value="Genomic_DNA"/>
</dbReference>
<comment type="subcellular location">
    <subcellularLocation>
        <location evidence="1 7">Cell membrane</location>
        <topology evidence="1 7">Multi-pass membrane protein</topology>
    </subcellularLocation>
</comment>
<dbReference type="Proteomes" id="UP001499933">
    <property type="component" value="Unassembled WGS sequence"/>
</dbReference>
<evidence type="ECO:0000259" key="8">
    <source>
        <dbReference type="PROSITE" id="PS50928"/>
    </source>
</evidence>
<keyword evidence="4 7" id="KW-0812">Transmembrane</keyword>
<organism evidence="9 10">
    <name type="scientific">Microbacterium deminutum</name>
    <dbReference type="NCBI Taxonomy" id="344164"/>
    <lineage>
        <taxon>Bacteria</taxon>
        <taxon>Bacillati</taxon>
        <taxon>Actinomycetota</taxon>
        <taxon>Actinomycetes</taxon>
        <taxon>Micrococcales</taxon>
        <taxon>Microbacteriaceae</taxon>
        <taxon>Microbacterium</taxon>
    </lineage>
</organism>
<dbReference type="CDD" id="cd06261">
    <property type="entry name" value="TM_PBP2"/>
    <property type="match status" value="1"/>
</dbReference>
<dbReference type="Pfam" id="PF00528">
    <property type="entry name" value="BPD_transp_1"/>
    <property type="match status" value="1"/>
</dbReference>
<feature type="domain" description="ABC transmembrane type-1" evidence="8">
    <location>
        <begin position="95"/>
        <end position="303"/>
    </location>
</feature>
<evidence type="ECO:0000313" key="9">
    <source>
        <dbReference type="EMBL" id="GAA1964341.1"/>
    </source>
</evidence>
<proteinExistence type="inferred from homology"/>
<feature type="transmembrane region" description="Helical" evidence="7">
    <location>
        <begin position="281"/>
        <end position="306"/>
    </location>
</feature>
<evidence type="ECO:0000313" key="10">
    <source>
        <dbReference type="Proteomes" id="UP001499933"/>
    </source>
</evidence>
<keyword evidence="10" id="KW-1185">Reference proteome</keyword>
<evidence type="ECO:0000256" key="2">
    <source>
        <dbReference type="ARBA" id="ARBA00022448"/>
    </source>
</evidence>
<dbReference type="PANTHER" id="PTHR43163:SF6">
    <property type="entry name" value="DIPEPTIDE TRANSPORT SYSTEM PERMEASE PROTEIN DPPB-RELATED"/>
    <property type="match status" value="1"/>
</dbReference>
<dbReference type="Gene3D" id="1.10.3720.10">
    <property type="entry name" value="MetI-like"/>
    <property type="match status" value="1"/>
</dbReference>
<reference evidence="9 10" key="1">
    <citation type="journal article" date="2019" name="Int. J. Syst. Evol. Microbiol.">
        <title>The Global Catalogue of Microorganisms (GCM) 10K type strain sequencing project: providing services to taxonomists for standard genome sequencing and annotation.</title>
        <authorList>
            <consortium name="The Broad Institute Genomics Platform"/>
            <consortium name="The Broad Institute Genome Sequencing Center for Infectious Disease"/>
            <person name="Wu L."/>
            <person name="Ma J."/>
        </authorList>
    </citation>
    <scope>NUCLEOTIDE SEQUENCE [LARGE SCALE GENOMIC DNA]</scope>
    <source>
        <strain evidence="9 10">JCM 14901</strain>
    </source>
</reference>
<evidence type="ECO:0000256" key="7">
    <source>
        <dbReference type="RuleBase" id="RU363032"/>
    </source>
</evidence>
<dbReference type="SUPFAM" id="SSF161098">
    <property type="entry name" value="MetI-like"/>
    <property type="match status" value="1"/>
</dbReference>
<evidence type="ECO:0000256" key="5">
    <source>
        <dbReference type="ARBA" id="ARBA00022989"/>
    </source>
</evidence>
<evidence type="ECO:0000256" key="4">
    <source>
        <dbReference type="ARBA" id="ARBA00022692"/>
    </source>
</evidence>
<sequence>MVGYITKRAGLAAATLLGVSILAFLLVHAMPGSPGQILLGLGATPDEIAAENQTLGWNDPLVVQYLRWAAGAVRGDFGTSLIDGHDIGGDLLARLPVTVSLAAGGTLVSAILGITLGVAAAVRGGATSKTVNTFAGISVALPAFWLGIILVFFLAVQFPIFPASGYVPITQSPSLWASSLFLPVLTLAIGGAAFIARQTRASMIDALSQEHIRTLRATATPTNRILYVHALRYASLPIVASVALQFIALFGGSVVAEQLFALPGLGNAIQKAVGTNDSPSVLAVVVVATLVVILVNLLLEFVTLLLDPRLRAQ</sequence>
<keyword evidence="3" id="KW-1003">Cell membrane</keyword>
<name>A0ABN2R6H5_9MICO</name>
<dbReference type="PANTHER" id="PTHR43163">
    <property type="entry name" value="DIPEPTIDE TRANSPORT SYSTEM PERMEASE PROTEIN DPPB-RELATED"/>
    <property type="match status" value="1"/>
</dbReference>
<dbReference type="RefSeq" id="WP_344095851.1">
    <property type="nucleotide sequence ID" value="NZ_BAAAOG010000006.1"/>
</dbReference>
<protein>
    <submittedName>
        <fullName evidence="9">ABC transporter permease</fullName>
    </submittedName>
</protein>
<keyword evidence="5 7" id="KW-1133">Transmembrane helix</keyword>
<comment type="similarity">
    <text evidence="7">Belongs to the binding-protein-dependent transport system permease family.</text>
</comment>
<accession>A0ABN2R6H5</accession>
<evidence type="ECO:0000256" key="3">
    <source>
        <dbReference type="ARBA" id="ARBA00022475"/>
    </source>
</evidence>
<feature type="transmembrane region" description="Helical" evidence="7">
    <location>
        <begin position="175"/>
        <end position="196"/>
    </location>
</feature>
<evidence type="ECO:0000256" key="6">
    <source>
        <dbReference type="ARBA" id="ARBA00023136"/>
    </source>
</evidence>
<dbReference type="Pfam" id="PF19300">
    <property type="entry name" value="BPD_transp_1_N"/>
    <property type="match status" value="1"/>
</dbReference>
<dbReference type="InterPro" id="IPR035906">
    <property type="entry name" value="MetI-like_sf"/>
</dbReference>
<dbReference type="PROSITE" id="PS50928">
    <property type="entry name" value="ABC_TM1"/>
    <property type="match status" value="1"/>
</dbReference>
<keyword evidence="6 7" id="KW-0472">Membrane</keyword>